<keyword evidence="8" id="KW-1185">Reference proteome</keyword>
<evidence type="ECO:0000256" key="3">
    <source>
        <dbReference type="ARBA" id="ARBA00022618"/>
    </source>
</evidence>
<proteinExistence type="inferred from homology"/>
<name>A0A8J2RUI0_9CRUS</name>
<comment type="similarity">
    <text evidence="1">Belongs to the ataxin-10 family.</text>
</comment>
<dbReference type="SUPFAM" id="SSF48371">
    <property type="entry name" value="ARM repeat"/>
    <property type="match status" value="2"/>
</dbReference>
<evidence type="ECO:0000256" key="5">
    <source>
        <dbReference type="ARBA" id="ARBA00045173"/>
    </source>
</evidence>
<dbReference type="Pfam" id="PF09759">
    <property type="entry name" value="Atx10homo_assoc"/>
    <property type="match status" value="1"/>
</dbReference>
<dbReference type="PANTHER" id="PTHR13255">
    <property type="entry name" value="ATAXIN-10"/>
    <property type="match status" value="1"/>
</dbReference>
<comment type="caution">
    <text evidence="7">The sequence shown here is derived from an EMBL/GenBank/DDBJ whole genome shotgun (WGS) entry which is preliminary data.</text>
</comment>
<dbReference type="EMBL" id="CAKKLH010000286">
    <property type="protein sequence ID" value="CAH0108666.1"/>
    <property type="molecule type" value="Genomic_DNA"/>
</dbReference>
<dbReference type="PANTHER" id="PTHR13255:SF0">
    <property type="entry name" value="ATAXIN-10"/>
    <property type="match status" value="1"/>
</dbReference>
<evidence type="ECO:0000256" key="1">
    <source>
        <dbReference type="ARBA" id="ARBA00008384"/>
    </source>
</evidence>
<keyword evidence="3" id="KW-0132">Cell division</keyword>
<dbReference type="OrthoDB" id="379794at2759"/>
<dbReference type="GO" id="GO:0031175">
    <property type="term" value="P:neuron projection development"/>
    <property type="evidence" value="ECO:0007669"/>
    <property type="project" value="TreeGrafter"/>
</dbReference>
<comment type="function">
    <text evidence="5">May play a role in the regulation of cytokinesis. May play a role in signaling by stimulating protein glycosylation. Induces neuritogenesis by activating the Ras-MAP kinase pathway and is necessary for the survival of cerebellar neurons. Does not appear to play a major role in ciliogenesis.</text>
</comment>
<reference evidence="7" key="1">
    <citation type="submission" date="2021-11" db="EMBL/GenBank/DDBJ databases">
        <authorList>
            <person name="Schell T."/>
        </authorList>
    </citation>
    <scope>NUCLEOTIDE SEQUENCE</scope>
    <source>
        <strain evidence="7">M5</strain>
    </source>
</reference>
<dbReference type="GO" id="GO:0051301">
    <property type="term" value="P:cell division"/>
    <property type="evidence" value="ECO:0007669"/>
    <property type="project" value="UniProtKB-KW"/>
</dbReference>
<evidence type="ECO:0000256" key="4">
    <source>
        <dbReference type="ARBA" id="ARBA00023306"/>
    </source>
</evidence>
<accession>A0A8J2RUI0</accession>
<evidence type="ECO:0000256" key="2">
    <source>
        <dbReference type="ARBA" id="ARBA00018804"/>
    </source>
</evidence>
<dbReference type="InterPro" id="IPR011989">
    <property type="entry name" value="ARM-like"/>
</dbReference>
<evidence type="ECO:0000313" key="7">
    <source>
        <dbReference type="EMBL" id="CAH0108666.1"/>
    </source>
</evidence>
<dbReference type="InterPro" id="IPR019156">
    <property type="entry name" value="Ataxin-10_domain"/>
</dbReference>
<organism evidence="7 8">
    <name type="scientific">Daphnia galeata</name>
    <dbReference type="NCBI Taxonomy" id="27404"/>
    <lineage>
        <taxon>Eukaryota</taxon>
        <taxon>Metazoa</taxon>
        <taxon>Ecdysozoa</taxon>
        <taxon>Arthropoda</taxon>
        <taxon>Crustacea</taxon>
        <taxon>Branchiopoda</taxon>
        <taxon>Diplostraca</taxon>
        <taxon>Cladocera</taxon>
        <taxon>Anomopoda</taxon>
        <taxon>Daphniidae</taxon>
        <taxon>Daphnia</taxon>
    </lineage>
</organism>
<evidence type="ECO:0000313" key="8">
    <source>
        <dbReference type="Proteomes" id="UP000789390"/>
    </source>
</evidence>
<dbReference type="InterPro" id="IPR016024">
    <property type="entry name" value="ARM-type_fold"/>
</dbReference>
<dbReference type="Gene3D" id="1.25.10.10">
    <property type="entry name" value="Leucine-rich Repeat Variant"/>
    <property type="match status" value="1"/>
</dbReference>
<evidence type="ECO:0000259" key="6">
    <source>
        <dbReference type="Pfam" id="PF09759"/>
    </source>
</evidence>
<sequence>MNDSSKDPFWAELEYKLKEDLDNLNSSPGNYLPLLNELQTLTQLTVEDDFRSSIPNEILKLLLKIIQGPLCVPLSLECARTLRNCCGKNWESFPDTWSQLLNECNDLLKSFILKEFPVEVIILTRVILQCVGNVLNTQANLSHTIWESLQSQLGKLISHEDEKISLYSSSVMFGMLRNSLTIREEITTHRWRDLTAELISSSHRGILYSQFSIKLFLCDHNMLENLYNFQELHTKLLLLHQISEFSPECEDMDVHNWKFFSRLFQERASLILRTCENPSMDLEAMEATSLVEILAKSSSGDACHRELFLDDDLLVTTIDLLRSIHSLAQSGSNYFTTINDHFGSVEPHPALNFKCNLVRLLGNLSYKNPSTQDRIRELDAIAPLLECCNLDARNPFIQQWSILAIRNLCEKNVANQEVIGSMTRKGVVQPSLLEDLGMVVEESNSGLSVRPSESNRKS</sequence>
<dbReference type="GO" id="GO:0005829">
    <property type="term" value="C:cytosol"/>
    <property type="evidence" value="ECO:0007669"/>
    <property type="project" value="TreeGrafter"/>
</dbReference>
<protein>
    <recommendedName>
        <fullName evidence="2">Ataxin-10</fullName>
    </recommendedName>
</protein>
<gene>
    <name evidence="7" type="ORF">DGAL_LOCUS12062</name>
</gene>
<feature type="domain" description="Ataxin-10" evidence="6">
    <location>
        <begin position="353"/>
        <end position="446"/>
    </location>
</feature>
<keyword evidence="4" id="KW-0131">Cell cycle</keyword>
<dbReference type="Proteomes" id="UP000789390">
    <property type="component" value="Unassembled WGS sequence"/>
</dbReference>
<dbReference type="InterPro" id="IPR051374">
    <property type="entry name" value="Ataxin-10/CTR86_families"/>
</dbReference>
<dbReference type="AlphaFoldDB" id="A0A8J2RUI0"/>